<comment type="caution">
    <text evidence="2">The sequence shown here is derived from an EMBL/GenBank/DDBJ whole genome shotgun (WGS) entry which is preliminary data.</text>
</comment>
<evidence type="ECO:0008006" key="4">
    <source>
        <dbReference type="Google" id="ProtNLM"/>
    </source>
</evidence>
<dbReference type="EMBL" id="QUMO01000005">
    <property type="protein sequence ID" value="REF84087.1"/>
    <property type="molecule type" value="Genomic_DNA"/>
</dbReference>
<sequence>MSREHVQVWKRPATARYVVSIDNQAKKSFDTREIADQEARKIAEGFPKVVVKVIDTEPDARTSEDPEIADNTGIDQA</sequence>
<reference evidence="2 3" key="1">
    <citation type="submission" date="2018-08" db="EMBL/GenBank/DDBJ databases">
        <title>Genomic Encyclopedia of Type Strains, Phase IV (KMG-IV): sequencing the most valuable type-strain genomes for metagenomic binning, comparative biology and taxonomic classification.</title>
        <authorList>
            <person name="Goeker M."/>
        </authorList>
    </citation>
    <scope>NUCLEOTIDE SEQUENCE [LARGE SCALE GENOMIC DNA]</scope>
    <source>
        <strain evidence="2 3">BW863</strain>
    </source>
</reference>
<proteinExistence type="predicted"/>
<feature type="region of interest" description="Disordered" evidence="1">
    <location>
        <begin position="57"/>
        <end position="77"/>
    </location>
</feature>
<dbReference type="Proteomes" id="UP000256900">
    <property type="component" value="Unassembled WGS sequence"/>
</dbReference>
<evidence type="ECO:0000313" key="2">
    <source>
        <dbReference type="EMBL" id="REF84087.1"/>
    </source>
</evidence>
<gene>
    <name evidence="2" type="ORF">DES32_2932</name>
</gene>
<dbReference type="AlphaFoldDB" id="A0A3D9YNE8"/>
<evidence type="ECO:0000313" key="3">
    <source>
        <dbReference type="Proteomes" id="UP000256900"/>
    </source>
</evidence>
<dbReference type="RefSeq" id="WP_115837455.1">
    <property type="nucleotide sequence ID" value="NZ_CP025086.1"/>
</dbReference>
<evidence type="ECO:0000256" key="1">
    <source>
        <dbReference type="SAM" id="MobiDB-lite"/>
    </source>
</evidence>
<protein>
    <recommendedName>
        <fullName evidence="4">DUF2188 domain-containing protein</fullName>
    </recommendedName>
</protein>
<name>A0A3D9YNE8_9HYPH</name>
<organism evidence="2 3">
    <name type="scientific">Methylovirgula ligni</name>
    <dbReference type="NCBI Taxonomy" id="569860"/>
    <lineage>
        <taxon>Bacteria</taxon>
        <taxon>Pseudomonadati</taxon>
        <taxon>Pseudomonadota</taxon>
        <taxon>Alphaproteobacteria</taxon>
        <taxon>Hyphomicrobiales</taxon>
        <taxon>Beijerinckiaceae</taxon>
        <taxon>Methylovirgula</taxon>
    </lineage>
</organism>
<keyword evidence="3" id="KW-1185">Reference proteome</keyword>
<accession>A0A3D9YNE8</accession>